<dbReference type="InterPro" id="IPR029058">
    <property type="entry name" value="AB_hydrolase_fold"/>
</dbReference>
<feature type="chain" id="PRO_5045163085" evidence="5">
    <location>
        <begin position="31"/>
        <end position="241"/>
    </location>
</feature>
<dbReference type="Proteomes" id="UP000621500">
    <property type="component" value="Unassembled WGS sequence"/>
</dbReference>
<keyword evidence="3" id="KW-0378">Hydrolase</keyword>
<name>A0ABQ4F0W3_9ACTN</name>
<evidence type="ECO:0000313" key="7">
    <source>
        <dbReference type="Proteomes" id="UP000621500"/>
    </source>
</evidence>
<dbReference type="SMART" id="SM01110">
    <property type="entry name" value="Cutinase"/>
    <property type="match status" value="1"/>
</dbReference>
<organism evidence="6 7">
    <name type="scientific">Plantactinospora mayteni</name>
    <dbReference type="NCBI Taxonomy" id="566021"/>
    <lineage>
        <taxon>Bacteria</taxon>
        <taxon>Bacillati</taxon>
        <taxon>Actinomycetota</taxon>
        <taxon>Actinomycetes</taxon>
        <taxon>Micromonosporales</taxon>
        <taxon>Micromonosporaceae</taxon>
        <taxon>Plantactinospora</taxon>
    </lineage>
</organism>
<keyword evidence="2" id="KW-0719">Serine esterase</keyword>
<evidence type="ECO:0000256" key="2">
    <source>
        <dbReference type="ARBA" id="ARBA00022487"/>
    </source>
</evidence>
<dbReference type="PANTHER" id="PTHR33630:SF9">
    <property type="entry name" value="CUTINASE 4"/>
    <property type="match status" value="1"/>
</dbReference>
<accession>A0ABQ4F0W3</accession>
<dbReference type="PANTHER" id="PTHR33630">
    <property type="entry name" value="CUTINASE RV1984C-RELATED-RELATED"/>
    <property type="match status" value="1"/>
</dbReference>
<dbReference type="InterPro" id="IPR000675">
    <property type="entry name" value="Cutinase/axe"/>
</dbReference>
<comment type="caution">
    <text evidence="6">The sequence shown here is derived from an EMBL/GenBank/DDBJ whole genome shotgun (WGS) entry which is preliminary data.</text>
</comment>
<evidence type="ECO:0000256" key="4">
    <source>
        <dbReference type="ARBA" id="ARBA00023157"/>
    </source>
</evidence>
<evidence type="ECO:0000256" key="3">
    <source>
        <dbReference type="ARBA" id="ARBA00022801"/>
    </source>
</evidence>
<evidence type="ECO:0000313" key="6">
    <source>
        <dbReference type="EMBL" id="GIH00526.1"/>
    </source>
</evidence>
<gene>
    <name evidence="6" type="ORF">Pma05_70980</name>
</gene>
<dbReference type="EMBL" id="BONX01000054">
    <property type="protein sequence ID" value="GIH00526.1"/>
    <property type="molecule type" value="Genomic_DNA"/>
</dbReference>
<dbReference type="Gene3D" id="3.40.50.1820">
    <property type="entry name" value="alpha/beta hydrolase"/>
    <property type="match status" value="1"/>
</dbReference>
<keyword evidence="4" id="KW-1015">Disulfide bond</keyword>
<comment type="similarity">
    <text evidence="1">Belongs to the cutinase family.</text>
</comment>
<proteinExistence type="inferred from homology"/>
<keyword evidence="5" id="KW-0732">Signal</keyword>
<dbReference type="SUPFAM" id="SSF53474">
    <property type="entry name" value="alpha/beta-Hydrolases"/>
    <property type="match status" value="1"/>
</dbReference>
<dbReference type="RefSeq" id="WP_203861837.1">
    <property type="nucleotide sequence ID" value="NZ_BAAAZQ010000026.1"/>
</dbReference>
<dbReference type="Pfam" id="PF01083">
    <property type="entry name" value="Cutinase"/>
    <property type="match status" value="1"/>
</dbReference>
<evidence type="ECO:0000256" key="1">
    <source>
        <dbReference type="ARBA" id="ARBA00007534"/>
    </source>
</evidence>
<protein>
    <submittedName>
        <fullName evidence="6">Cutinase</fullName>
    </submittedName>
</protein>
<evidence type="ECO:0000256" key="5">
    <source>
        <dbReference type="SAM" id="SignalP"/>
    </source>
</evidence>
<sequence>MNGSSTRTRLRRLPAFVVAGAATIAGLAVASPTYAAQAPANTCPQVEIIGARGSLQAPGLGLNLTPLAQQITQQLPQTVRATALAYPATLFNYTGSVRQGVAEVQRVMTATAAKCADTRFVLAGYSQGAQVMGDALVGGGFAGSSPLTADLASRISSVLLFGDPTFTAGESFNVTNRPASGILPRRAGQLSAFADRIQSYCNANDQFCQSGTSLAAHLDYRSSLGQATKFVAAQASADFGG</sequence>
<reference evidence="6 7" key="1">
    <citation type="submission" date="2021-01" db="EMBL/GenBank/DDBJ databases">
        <title>Whole genome shotgun sequence of Plantactinospora mayteni NBRC 109088.</title>
        <authorList>
            <person name="Komaki H."/>
            <person name="Tamura T."/>
        </authorList>
    </citation>
    <scope>NUCLEOTIDE SEQUENCE [LARGE SCALE GENOMIC DNA]</scope>
    <source>
        <strain evidence="6 7">NBRC 109088</strain>
    </source>
</reference>
<keyword evidence="7" id="KW-1185">Reference proteome</keyword>
<feature type="signal peptide" evidence="5">
    <location>
        <begin position="1"/>
        <end position="30"/>
    </location>
</feature>